<evidence type="ECO:0000313" key="3">
    <source>
        <dbReference type="Proteomes" id="UP000269143"/>
    </source>
</evidence>
<keyword evidence="3" id="KW-1185">Reference proteome</keyword>
<name>A0A3B8DXD1_9CAUD</name>
<dbReference type="Proteomes" id="UP000269143">
    <property type="component" value="Segment"/>
</dbReference>
<gene>
    <name evidence="2" type="ORF">CPT_Stubb_132</name>
</gene>
<feature type="region of interest" description="Disordered" evidence="1">
    <location>
        <begin position="79"/>
        <end position="100"/>
    </location>
</feature>
<dbReference type="EMBL" id="MH830339">
    <property type="protein sequence ID" value="AYJ73248.1"/>
    <property type="molecule type" value="Genomic_DNA"/>
</dbReference>
<organism evidence="2 3">
    <name type="scientific">Proteus phage Stubb</name>
    <dbReference type="NCBI Taxonomy" id="2315597"/>
    <lineage>
        <taxon>Viruses</taxon>
        <taxon>Duplodnaviria</taxon>
        <taxon>Heunggongvirae</taxon>
        <taxon>Uroviricota</taxon>
        <taxon>Caudoviricetes</taxon>
        <taxon>Demerecviridae</taxon>
        <taxon>Novosibvirus</taxon>
        <taxon>Novosibvirus stubb</taxon>
    </lineage>
</organism>
<protein>
    <submittedName>
        <fullName evidence="2">D3 protein</fullName>
    </submittedName>
</protein>
<evidence type="ECO:0000256" key="1">
    <source>
        <dbReference type="SAM" id="MobiDB-lite"/>
    </source>
</evidence>
<accession>A0A3B8DXD1</accession>
<evidence type="ECO:0000313" key="2">
    <source>
        <dbReference type="EMBL" id="AYJ73248.1"/>
    </source>
</evidence>
<proteinExistence type="predicted"/>
<reference evidence="3" key="1">
    <citation type="submission" date="2018-09" db="EMBL/GenBank/DDBJ databases">
        <title>Complete genome of Proteus mirabilis phage Stubb.</title>
        <authorList>
            <person name="Bourgeois T.A."/>
            <person name="Lessor L."/>
            <person name="O'Leary C.J."/>
            <person name="Liu M."/>
        </authorList>
    </citation>
    <scope>NUCLEOTIDE SEQUENCE [LARGE SCALE GENOMIC DNA]</scope>
</reference>
<sequence>MAFEWTDEAFAMIADKYDEALEAMVATHRENNPSDESTDDELKGKYTTEALAEAVEGTDATVAGARMKLAKAGRYFKKPEGAKKTAKTASTSKGGGRTSKAEAQAALISVLTGKLGIDEASLEMDQFEKLTGKFAQHLADVLNTVNVA</sequence>